<dbReference type="AlphaFoldDB" id="A0A1S3DXW2"/>
<accession>A0A1S3DXW2</accession>
<evidence type="ECO:0000256" key="2">
    <source>
        <dbReference type="ARBA" id="ARBA00022737"/>
    </source>
</evidence>
<reference evidence="5" key="1">
    <citation type="submission" date="2025-08" db="UniProtKB">
        <authorList>
            <consortium name="RefSeq"/>
        </authorList>
    </citation>
    <scope>IDENTIFICATION</scope>
    <source>
        <tissue evidence="5">Etiolated seedlings</tissue>
    </source>
</reference>
<dbReference type="RefSeq" id="XP_012567691.1">
    <property type="nucleotide sequence ID" value="XM_012712237.1"/>
</dbReference>
<name>A0A1S3DXW2_CICAR</name>
<dbReference type="OrthoDB" id="1934535at2759"/>
<dbReference type="Pfam" id="PF13041">
    <property type="entry name" value="PPR_2"/>
    <property type="match status" value="1"/>
</dbReference>
<dbReference type="Proteomes" id="UP000087171">
    <property type="component" value="Unplaced"/>
</dbReference>
<keyword evidence="2" id="KW-0677">Repeat</keyword>
<protein>
    <submittedName>
        <fullName evidence="5">Pentatricopeptide repeat-containing protein At1g62680, mitochondrial-like</fullName>
    </submittedName>
</protein>
<proteinExistence type="inferred from homology"/>
<keyword evidence="4" id="KW-1185">Reference proteome</keyword>
<dbReference type="InterPro" id="IPR002885">
    <property type="entry name" value="PPR_rpt"/>
</dbReference>
<feature type="repeat" description="PPR" evidence="3">
    <location>
        <begin position="142"/>
        <end position="176"/>
    </location>
</feature>
<evidence type="ECO:0000313" key="4">
    <source>
        <dbReference type="Proteomes" id="UP000087171"/>
    </source>
</evidence>
<comment type="similarity">
    <text evidence="1">Belongs to the PPR family. P subfamily.</text>
</comment>
<evidence type="ECO:0000256" key="1">
    <source>
        <dbReference type="ARBA" id="ARBA00007626"/>
    </source>
</evidence>
<dbReference type="InterPro" id="IPR011990">
    <property type="entry name" value="TPR-like_helical_dom_sf"/>
</dbReference>
<organism evidence="4 5">
    <name type="scientific">Cicer arietinum</name>
    <name type="common">Chickpea</name>
    <name type="synonym">Garbanzo</name>
    <dbReference type="NCBI Taxonomy" id="3827"/>
    <lineage>
        <taxon>Eukaryota</taxon>
        <taxon>Viridiplantae</taxon>
        <taxon>Streptophyta</taxon>
        <taxon>Embryophyta</taxon>
        <taxon>Tracheophyta</taxon>
        <taxon>Spermatophyta</taxon>
        <taxon>Magnoliopsida</taxon>
        <taxon>eudicotyledons</taxon>
        <taxon>Gunneridae</taxon>
        <taxon>Pentapetalae</taxon>
        <taxon>rosids</taxon>
        <taxon>fabids</taxon>
        <taxon>Fabales</taxon>
        <taxon>Fabaceae</taxon>
        <taxon>Papilionoideae</taxon>
        <taxon>50 kb inversion clade</taxon>
        <taxon>NPAAA clade</taxon>
        <taxon>Hologalegina</taxon>
        <taxon>IRL clade</taxon>
        <taxon>Cicereae</taxon>
        <taxon>Cicer</taxon>
    </lineage>
</organism>
<feature type="repeat" description="PPR" evidence="3">
    <location>
        <begin position="107"/>
        <end position="141"/>
    </location>
</feature>
<evidence type="ECO:0000256" key="3">
    <source>
        <dbReference type="PROSITE-ProRule" id="PRU00708"/>
    </source>
</evidence>
<dbReference type="PROSITE" id="PS51375">
    <property type="entry name" value="PPR"/>
    <property type="match status" value="2"/>
</dbReference>
<dbReference type="Gene3D" id="1.25.40.10">
    <property type="entry name" value="Tetratricopeptide repeat domain"/>
    <property type="match status" value="1"/>
</dbReference>
<evidence type="ECO:0000313" key="5">
    <source>
        <dbReference type="RefSeq" id="XP_012567691.1"/>
    </source>
</evidence>
<dbReference type="NCBIfam" id="TIGR00756">
    <property type="entry name" value="PPR"/>
    <property type="match status" value="2"/>
</dbReference>
<sequence>MLLSPSVSVSKLLTLTRYAFSLSSIPNFLPISSSNTFLLSFSSHSPFNSNEFDVNHAVSSFHRMLSMNPTPSIVQFNIILTSFVKMNHYPTAISLSHHLEFNGIKPDIVTFNILINCYCHLGQMNFSFSILGKILKMGFQENTITLTTLMKGLCLNNNVREALHFHDHVVAKGFQLDQHIITLVNFRVDGKWCIFLCEDRGRVTSQVK</sequence>
<dbReference type="PANTHER" id="PTHR47941">
    <property type="entry name" value="PENTATRICOPEPTIDE REPEAT-CONTAINING PROTEIN 3, MITOCHONDRIAL"/>
    <property type="match status" value="1"/>
</dbReference>
<gene>
    <name evidence="5" type="primary">LOC105851408</name>
</gene>